<proteinExistence type="predicted"/>
<keyword evidence="2" id="KW-1185">Reference proteome</keyword>
<dbReference type="RefSeq" id="WP_342759387.1">
    <property type="nucleotide sequence ID" value="NZ_CP146256.1"/>
</dbReference>
<sequence>MVAEIRSDVTRVVILDISGIYAKIHNDGYFPKDIISEIENQYRDTLRWRVIIV</sequence>
<reference evidence="1 2" key="1">
    <citation type="submission" date="2024-02" db="EMBL/GenBank/DDBJ databases">
        <title>Bacterial strain from lacustrine sediment.</title>
        <authorList>
            <person name="Petit C."/>
            <person name="Fadhlaoui K."/>
        </authorList>
    </citation>
    <scope>NUCLEOTIDE SEQUENCE [LARGE SCALE GENOMIC DNA]</scope>
    <source>
        <strain evidence="1 2">IPX-CK</strain>
    </source>
</reference>
<dbReference type="EMBL" id="CP146256">
    <property type="protein sequence ID" value="XAH75813.1"/>
    <property type="molecule type" value="Genomic_DNA"/>
</dbReference>
<dbReference type="Proteomes" id="UP001451571">
    <property type="component" value="Chromosome"/>
</dbReference>
<accession>A0ABZ3EZX0</accession>
<evidence type="ECO:0000313" key="2">
    <source>
        <dbReference type="Proteomes" id="UP001451571"/>
    </source>
</evidence>
<gene>
    <name evidence="1" type="ORF">V6984_08685</name>
</gene>
<evidence type="ECO:0000313" key="1">
    <source>
        <dbReference type="EMBL" id="XAH75813.1"/>
    </source>
</evidence>
<protein>
    <submittedName>
        <fullName evidence="1">Uncharacterized protein</fullName>
    </submittedName>
</protein>
<organism evidence="1 2">
    <name type="scientific">Kineothrix sedimenti</name>
    <dbReference type="NCBI Taxonomy" id="3123317"/>
    <lineage>
        <taxon>Bacteria</taxon>
        <taxon>Bacillati</taxon>
        <taxon>Bacillota</taxon>
        <taxon>Clostridia</taxon>
        <taxon>Lachnospirales</taxon>
        <taxon>Lachnospiraceae</taxon>
        <taxon>Kineothrix</taxon>
    </lineage>
</organism>
<name>A0ABZ3EZX0_9FIRM</name>